<accession>A0AAD4Z7H8</accession>
<dbReference type="AlphaFoldDB" id="A0AAD4Z7H8"/>
<evidence type="ECO:0000313" key="7">
    <source>
        <dbReference type="EMBL" id="KAI5335466.1"/>
    </source>
</evidence>
<evidence type="ECO:0000256" key="5">
    <source>
        <dbReference type="ARBA" id="ARBA00023277"/>
    </source>
</evidence>
<evidence type="ECO:0000256" key="6">
    <source>
        <dbReference type="ARBA" id="ARBA00030350"/>
    </source>
</evidence>
<name>A0AAD4Z7H8_PRUDU</name>
<dbReference type="GO" id="GO:0006004">
    <property type="term" value="P:fucose metabolic process"/>
    <property type="evidence" value="ECO:0007669"/>
    <property type="project" value="UniProtKB-KW"/>
</dbReference>
<dbReference type="GO" id="GO:0016757">
    <property type="term" value="F:glycosyltransferase activity"/>
    <property type="evidence" value="ECO:0007669"/>
    <property type="project" value="UniProtKB-KW"/>
</dbReference>
<dbReference type="Proteomes" id="UP001054821">
    <property type="component" value="Chromosome 4"/>
</dbReference>
<proteinExistence type="inferred from homology"/>
<evidence type="ECO:0000256" key="1">
    <source>
        <dbReference type="ARBA" id="ARBA00007737"/>
    </source>
</evidence>
<organism evidence="7 8">
    <name type="scientific">Prunus dulcis</name>
    <name type="common">Almond</name>
    <name type="synonym">Amygdalus dulcis</name>
    <dbReference type="NCBI Taxonomy" id="3755"/>
    <lineage>
        <taxon>Eukaryota</taxon>
        <taxon>Viridiplantae</taxon>
        <taxon>Streptophyta</taxon>
        <taxon>Embryophyta</taxon>
        <taxon>Tracheophyta</taxon>
        <taxon>Spermatophyta</taxon>
        <taxon>Magnoliopsida</taxon>
        <taxon>eudicotyledons</taxon>
        <taxon>Gunneridae</taxon>
        <taxon>Pentapetalae</taxon>
        <taxon>rosids</taxon>
        <taxon>fabids</taxon>
        <taxon>Rosales</taxon>
        <taxon>Rosaceae</taxon>
        <taxon>Amygdaloideae</taxon>
        <taxon>Amygdaleae</taxon>
        <taxon>Prunus</taxon>
    </lineage>
</organism>
<keyword evidence="3" id="KW-0808">Transferase</keyword>
<dbReference type="EMBL" id="JAJFAZ020000004">
    <property type="protein sequence ID" value="KAI5335466.1"/>
    <property type="molecule type" value="Genomic_DNA"/>
</dbReference>
<keyword evidence="5" id="KW-0119">Carbohydrate metabolism</keyword>
<keyword evidence="2" id="KW-0328">Glycosyltransferase</keyword>
<dbReference type="PANTHER" id="PTHR31818:SF1">
    <property type="entry name" value="O-FUCOSYLTRANSFERASE 16"/>
    <property type="match status" value="1"/>
</dbReference>
<sequence length="290" mass="32020">MLKVGWRMHNFYLVLFFLQQIKKKARRFLLHTPSPSFITPKRQRITTHSHGAVLKLQTISSLLPPPPPPPSSSISASAAADVKTYLLTAISGGLNQQRRGITDAFIAAYILNATLLVLKLGQKLFWKDSSNFDEIFDVDWFISSLSKDVEIIKQLPTKGGIPMSPYSMPVLNKNIVSVFQENLPHLCLSLSILAIFLGVTKQLSESETTLNKALEVAKRIVVPGGGKLYMQATLTRYEVNINHSQGKVLPSVRVSDPGLLLKPDEPNLIIMAKPAGGPSERDQHAGMDED</sequence>
<comment type="similarity">
    <text evidence="1">Belongs to the glycosyltransferase GT106 family.</text>
</comment>
<dbReference type="InterPro" id="IPR019378">
    <property type="entry name" value="GDP-Fuc_O-FucTrfase"/>
</dbReference>
<reference evidence="7 8" key="1">
    <citation type="journal article" date="2022" name="G3 (Bethesda)">
        <title>Whole-genome sequence and methylome profiling of the almond [Prunus dulcis (Mill.) D.A. Webb] cultivar 'Nonpareil'.</title>
        <authorList>
            <person name="D'Amico-Willman K.M."/>
            <person name="Ouma W.Z."/>
            <person name="Meulia T."/>
            <person name="Sideli G.M."/>
            <person name="Gradziel T.M."/>
            <person name="Fresnedo-Ramirez J."/>
        </authorList>
    </citation>
    <scope>NUCLEOTIDE SEQUENCE [LARGE SCALE GENOMIC DNA]</scope>
    <source>
        <strain evidence="7">Clone GOH B32 T37-40</strain>
    </source>
</reference>
<gene>
    <name evidence="7" type="ORF">L3X38_025599</name>
</gene>
<dbReference type="PANTHER" id="PTHR31818">
    <property type="entry name" value="O-FUCOSYLTRANSFERASE 16"/>
    <property type="match status" value="1"/>
</dbReference>
<comment type="caution">
    <text evidence="7">The sequence shown here is derived from an EMBL/GenBank/DDBJ whole genome shotgun (WGS) entry which is preliminary data.</text>
</comment>
<evidence type="ECO:0000256" key="4">
    <source>
        <dbReference type="ARBA" id="ARBA00023253"/>
    </source>
</evidence>
<evidence type="ECO:0000313" key="8">
    <source>
        <dbReference type="Proteomes" id="UP001054821"/>
    </source>
</evidence>
<protein>
    <recommendedName>
        <fullName evidence="6">O-fucosyltransferase family protein</fullName>
    </recommendedName>
</protein>
<dbReference type="Pfam" id="PF10250">
    <property type="entry name" value="O-FucT"/>
    <property type="match status" value="1"/>
</dbReference>
<keyword evidence="8" id="KW-1185">Reference proteome</keyword>
<evidence type="ECO:0000256" key="3">
    <source>
        <dbReference type="ARBA" id="ARBA00022679"/>
    </source>
</evidence>
<evidence type="ECO:0000256" key="2">
    <source>
        <dbReference type="ARBA" id="ARBA00022676"/>
    </source>
</evidence>
<keyword evidence="4" id="KW-0294">Fucose metabolism</keyword>